<dbReference type="EMBL" id="JAURTK010000003">
    <property type="protein sequence ID" value="MDP9647188.1"/>
    <property type="molecule type" value="Genomic_DNA"/>
</dbReference>
<comment type="similarity">
    <text evidence="1">Belongs to the Gfa family.</text>
</comment>
<dbReference type="InterPro" id="IPR006913">
    <property type="entry name" value="CENP-V/GFA"/>
</dbReference>
<keyword evidence="3" id="KW-0862">Zinc</keyword>
<evidence type="ECO:0000256" key="4">
    <source>
        <dbReference type="ARBA" id="ARBA00023239"/>
    </source>
</evidence>
<dbReference type="GO" id="GO:0046872">
    <property type="term" value="F:metal ion binding"/>
    <property type="evidence" value="ECO:0007669"/>
    <property type="project" value="UniProtKB-KW"/>
</dbReference>
<dbReference type="AlphaFoldDB" id="A0AB73IB06"/>
<dbReference type="SUPFAM" id="SSF51316">
    <property type="entry name" value="Mss4-like"/>
    <property type="match status" value="1"/>
</dbReference>
<evidence type="ECO:0000256" key="3">
    <source>
        <dbReference type="ARBA" id="ARBA00022833"/>
    </source>
</evidence>
<comment type="caution">
    <text evidence="7">The sequence shown here is derived from an EMBL/GenBank/DDBJ whole genome shotgun (WGS) entry which is preliminary data.</text>
</comment>
<dbReference type="Gene3D" id="3.90.1590.10">
    <property type="entry name" value="glutathione-dependent formaldehyde- activating enzyme (gfa)"/>
    <property type="match status" value="1"/>
</dbReference>
<accession>A0AB73IB06</accession>
<sequence>MSHPETYRGQCFCGAVQFTVTGEPAGMGYCHCESCRSWSAAPVNAFTLWKPEALNVTRGADDIGTYNKTPHSYRKWCKSCGGHLFTEHPGLELIDVYAAVIADFPYEPGVHVHYTESRLRMKDGLPKQKDLPGEMGGSGISVVE</sequence>
<dbReference type="InterPro" id="IPR011057">
    <property type="entry name" value="Mss4-like_sf"/>
</dbReference>
<dbReference type="RefSeq" id="WP_392393610.1">
    <property type="nucleotide sequence ID" value="NZ_JAURTK010000003.1"/>
</dbReference>
<evidence type="ECO:0000256" key="5">
    <source>
        <dbReference type="SAM" id="MobiDB-lite"/>
    </source>
</evidence>
<dbReference type="Proteomes" id="UP001229486">
    <property type="component" value="Unassembled WGS sequence"/>
</dbReference>
<evidence type="ECO:0000256" key="1">
    <source>
        <dbReference type="ARBA" id="ARBA00005495"/>
    </source>
</evidence>
<evidence type="ECO:0000256" key="2">
    <source>
        <dbReference type="ARBA" id="ARBA00022723"/>
    </source>
</evidence>
<feature type="compositionally biased region" description="Basic and acidic residues" evidence="5">
    <location>
        <begin position="123"/>
        <end position="132"/>
    </location>
</feature>
<evidence type="ECO:0000313" key="8">
    <source>
        <dbReference type="Proteomes" id="UP001229486"/>
    </source>
</evidence>
<dbReference type="GO" id="GO:0016846">
    <property type="term" value="F:carbon-sulfur lyase activity"/>
    <property type="evidence" value="ECO:0007669"/>
    <property type="project" value="InterPro"/>
</dbReference>
<evidence type="ECO:0000259" key="6">
    <source>
        <dbReference type="PROSITE" id="PS51891"/>
    </source>
</evidence>
<dbReference type="PANTHER" id="PTHR33337">
    <property type="entry name" value="GFA DOMAIN-CONTAINING PROTEIN"/>
    <property type="match status" value="1"/>
</dbReference>
<organism evidence="7 8">
    <name type="scientific">Paraburkholderia caledonica</name>
    <dbReference type="NCBI Taxonomy" id="134536"/>
    <lineage>
        <taxon>Bacteria</taxon>
        <taxon>Pseudomonadati</taxon>
        <taxon>Pseudomonadota</taxon>
        <taxon>Betaproteobacteria</taxon>
        <taxon>Burkholderiales</taxon>
        <taxon>Burkholderiaceae</taxon>
        <taxon>Paraburkholderia</taxon>
    </lineage>
</organism>
<dbReference type="Pfam" id="PF04828">
    <property type="entry name" value="GFA"/>
    <property type="match status" value="1"/>
</dbReference>
<feature type="domain" description="CENP-V/GFA" evidence="6">
    <location>
        <begin position="7"/>
        <end position="128"/>
    </location>
</feature>
<reference evidence="7" key="1">
    <citation type="submission" date="2023-07" db="EMBL/GenBank/DDBJ databases">
        <title>Sorghum-associated microbial communities from plants grown in Nebraska, USA.</title>
        <authorList>
            <person name="Schachtman D."/>
        </authorList>
    </citation>
    <scope>NUCLEOTIDE SEQUENCE</scope>
    <source>
        <strain evidence="7">DS1061</strain>
    </source>
</reference>
<proteinExistence type="inferred from homology"/>
<keyword evidence="4" id="KW-0456">Lyase</keyword>
<feature type="region of interest" description="Disordered" evidence="5">
    <location>
        <begin position="123"/>
        <end position="144"/>
    </location>
</feature>
<name>A0AB73IB06_9BURK</name>
<gene>
    <name evidence="7" type="ORF">J2793_002634</name>
</gene>
<dbReference type="PANTHER" id="PTHR33337:SF40">
    <property type="entry name" value="CENP-V_GFA DOMAIN-CONTAINING PROTEIN-RELATED"/>
    <property type="match status" value="1"/>
</dbReference>
<dbReference type="PROSITE" id="PS51891">
    <property type="entry name" value="CENP_V_GFA"/>
    <property type="match status" value="1"/>
</dbReference>
<protein>
    <recommendedName>
        <fullName evidence="6">CENP-V/GFA domain-containing protein</fullName>
    </recommendedName>
</protein>
<keyword evidence="2" id="KW-0479">Metal-binding</keyword>
<evidence type="ECO:0000313" key="7">
    <source>
        <dbReference type="EMBL" id="MDP9647188.1"/>
    </source>
</evidence>
<feature type="compositionally biased region" description="Gly residues" evidence="5">
    <location>
        <begin position="134"/>
        <end position="144"/>
    </location>
</feature>